<dbReference type="EC" id="3.1.3.48" evidence="2"/>
<reference evidence="8" key="1">
    <citation type="submission" date="2016-10" db="EMBL/GenBank/DDBJ databases">
        <authorList>
            <person name="Varghese N."/>
            <person name="Submissions S."/>
        </authorList>
    </citation>
    <scope>NUCLEOTIDE SEQUENCE [LARGE SCALE GENOMIC DNA]</scope>
    <source>
        <strain evidence="8">DSM 24536</strain>
    </source>
</reference>
<name>A0A1G9RMC0_9SPHI</name>
<evidence type="ECO:0000313" key="7">
    <source>
        <dbReference type="EMBL" id="SDM23535.1"/>
    </source>
</evidence>
<dbReference type="InterPro" id="IPR036196">
    <property type="entry name" value="Ptyr_pPase_sf"/>
</dbReference>
<evidence type="ECO:0000256" key="4">
    <source>
        <dbReference type="ARBA" id="ARBA00022912"/>
    </source>
</evidence>
<evidence type="ECO:0000256" key="3">
    <source>
        <dbReference type="ARBA" id="ARBA00022801"/>
    </source>
</evidence>
<dbReference type="STRING" id="990371.SAMN05421813_10849"/>
<dbReference type="InterPro" id="IPR023485">
    <property type="entry name" value="Ptyr_pPase"/>
</dbReference>
<comment type="similarity">
    <text evidence="1">Belongs to the low molecular weight phosphotyrosine protein phosphatase family.</text>
</comment>
<protein>
    <recommendedName>
        <fullName evidence="2">protein-tyrosine-phosphatase</fullName>
        <ecNumber evidence="2">3.1.3.48</ecNumber>
    </recommendedName>
</protein>
<evidence type="ECO:0000313" key="8">
    <source>
        <dbReference type="Proteomes" id="UP000199226"/>
    </source>
</evidence>
<dbReference type="RefSeq" id="WP_090703084.1">
    <property type="nucleotide sequence ID" value="NZ_FNHH01000008.1"/>
</dbReference>
<dbReference type="PRINTS" id="PR00719">
    <property type="entry name" value="LMWPTPASE"/>
</dbReference>
<dbReference type="AlphaFoldDB" id="A0A1G9RMC0"/>
<sequence>MKILMVCLGNICRSPLAHGVLEHMVREKNLNWEIDSAGTGNWHIGELPDRRSIAIAKKYGVDITNQSCRQFDVSDFENYDHILVMDQNNLSDVISLANSDEDFGKVRLFLKNGIVPDPYHDDNQFEPVYLMIEERCREIIEEFGSNR</sequence>
<evidence type="ECO:0000259" key="6">
    <source>
        <dbReference type="SMART" id="SM00226"/>
    </source>
</evidence>
<gene>
    <name evidence="7" type="ORF">SAMN05421813_10849</name>
</gene>
<evidence type="ECO:0000256" key="1">
    <source>
        <dbReference type="ARBA" id="ARBA00011063"/>
    </source>
</evidence>
<dbReference type="Proteomes" id="UP000199226">
    <property type="component" value="Unassembled WGS sequence"/>
</dbReference>
<feature type="active site" description="Nucleophile" evidence="5">
    <location>
        <position position="13"/>
    </location>
</feature>
<dbReference type="InterPro" id="IPR017867">
    <property type="entry name" value="Tyr_phospatase_low_mol_wt"/>
</dbReference>
<dbReference type="Gene3D" id="3.40.50.2300">
    <property type="match status" value="1"/>
</dbReference>
<feature type="active site" description="Nucleophile" evidence="5">
    <location>
        <position position="7"/>
    </location>
</feature>
<keyword evidence="3" id="KW-0378">Hydrolase</keyword>
<accession>A0A1G9RMC0</accession>
<dbReference type="PANTHER" id="PTHR11717:SF7">
    <property type="entry name" value="LOW MOLECULAR WEIGHT PHOSPHOTYROSINE PROTEIN PHOSPHATASE"/>
    <property type="match status" value="1"/>
</dbReference>
<dbReference type="InterPro" id="IPR050438">
    <property type="entry name" value="LMW_PTPase"/>
</dbReference>
<dbReference type="SUPFAM" id="SSF52788">
    <property type="entry name" value="Phosphotyrosine protein phosphatases I"/>
    <property type="match status" value="1"/>
</dbReference>
<dbReference type="SMART" id="SM00226">
    <property type="entry name" value="LMWPc"/>
    <property type="match status" value="1"/>
</dbReference>
<dbReference type="CDD" id="cd16343">
    <property type="entry name" value="LMWPTP"/>
    <property type="match status" value="1"/>
</dbReference>
<evidence type="ECO:0000256" key="5">
    <source>
        <dbReference type="PIRSR" id="PIRSR617867-1"/>
    </source>
</evidence>
<evidence type="ECO:0000256" key="2">
    <source>
        <dbReference type="ARBA" id="ARBA00013064"/>
    </source>
</evidence>
<keyword evidence="8" id="KW-1185">Reference proteome</keyword>
<dbReference type="OrthoDB" id="9784339at2"/>
<dbReference type="Pfam" id="PF01451">
    <property type="entry name" value="LMWPc"/>
    <property type="match status" value="1"/>
</dbReference>
<feature type="domain" description="Phosphotyrosine protein phosphatase I" evidence="6">
    <location>
        <begin position="1"/>
        <end position="142"/>
    </location>
</feature>
<proteinExistence type="inferred from homology"/>
<dbReference type="EMBL" id="FNHH01000008">
    <property type="protein sequence ID" value="SDM23535.1"/>
    <property type="molecule type" value="Genomic_DNA"/>
</dbReference>
<dbReference type="GO" id="GO:0004725">
    <property type="term" value="F:protein tyrosine phosphatase activity"/>
    <property type="evidence" value="ECO:0007669"/>
    <property type="project" value="UniProtKB-EC"/>
</dbReference>
<organism evidence="7 8">
    <name type="scientific">Daejeonella rubra</name>
    <dbReference type="NCBI Taxonomy" id="990371"/>
    <lineage>
        <taxon>Bacteria</taxon>
        <taxon>Pseudomonadati</taxon>
        <taxon>Bacteroidota</taxon>
        <taxon>Sphingobacteriia</taxon>
        <taxon>Sphingobacteriales</taxon>
        <taxon>Sphingobacteriaceae</taxon>
        <taxon>Daejeonella</taxon>
    </lineage>
</organism>
<feature type="active site" description="Proton donor" evidence="5">
    <location>
        <position position="117"/>
    </location>
</feature>
<dbReference type="PANTHER" id="PTHR11717">
    <property type="entry name" value="LOW MOLECULAR WEIGHT PROTEIN TYROSINE PHOSPHATASE"/>
    <property type="match status" value="1"/>
</dbReference>
<keyword evidence="4" id="KW-0904">Protein phosphatase</keyword>